<dbReference type="PANTHER" id="PTHR43547:SF2">
    <property type="entry name" value="HYBRID SIGNAL TRANSDUCTION HISTIDINE KINASE C"/>
    <property type="match status" value="1"/>
</dbReference>
<dbReference type="PANTHER" id="PTHR43547">
    <property type="entry name" value="TWO-COMPONENT HISTIDINE KINASE"/>
    <property type="match status" value="1"/>
</dbReference>
<evidence type="ECO:0000313" key="13">
    <source>
        <dbReference type="Proteomes" id="UP001172083"/>
    </source>
</evidence>
<feature type="domain" description="Histidine kinase" evidence="10">
    <location>
        <begin position="430"/>
        <end position="651"/>
    </location>
</feature>
<keyword evidence="4" id="KW-0805">Transcription regulation</keyword>
<dbReference type="InterPro" id="IPR004358">
    <property type="entry name" value="Sig_transdc_His_kin-like_C"/>
</dbReference>
<keyword evidence="13" id="KW-1185">Reference proteome</keyword>
<evidence type="ECO:0000259" key="11">
    <source>
        <dbReference type="PROSITE" id="PS50110"/>
    </source>
</evidence>
<evidence type="ECO:0000259" key="9">
    <source>
        <dbReference type="PROSITE" id="PS01124"/>
    </source>
</evidence>
<dbReference type="PRINTS" id="PR00344">
    <property type="entry name" value="BCTRLSENSOR"/>
</dbReference>
<dbReference type="PROSITE" id="PS50005">
    <property type="entry name" value="TPR"/>
    <property type="match status" value="1"/>
</dbReference>
<dbReference type="EC" id="2.7.13.3" evidence="2"/>
<feature type="modified residue" description="4-aspartylphosphate" evidence="6">
    <location>
        <position position="734"/>
    </location>
</feature>
<evidence type="ECO:0000256" key="4">
    <source>
        <dbReference type="ARBA" id="ARBA00023015"/>
    </source>
</evidence>
<gene>
    <name evidence="12" type="ORF">QQ020_12015</name>
</gene>
<feature type="repeat" description="TPR" evidence="7">
    <location>
        <begin position="267"/>
        <end position="300"/>
    </location>
</feature>
<evidence type="ECO:0000256" key="2">
    <source>
        <dbReference type="ARBA" id="ARBA00012438"/>
    </source>
</evidence>
<dbReference type="Pfam" id="PF12833">
    <property type="entry name" value="HTH_18"/>
    <property type="match status" value="1"/>
</dbReference>
<dbReference type="InterPro" id="IPR011006">
    <property type="entry name" value="CheY-like_superfamily"/>
</dbReference>
<feature type="transmembrane region" description="Helical" evidence="8">
    <location>
        <begin position="384"/>
        <end position="404"/>
    </location>
</feature>
<dbReference type="SMART" id="SM00448">
    <property type="entry name" value="REC"/>
    <property type="match status" value="1"/>
</dbReference>
<evidence type="ECO:0000256" key="3">
    <source>
        <dbReference type="ARBA" id="ARBA00022553"/>
    </source>
</evidence>
<comment type="caution">
    <text evidence="12">The sequence shown here is derived from an EMBL/GenBank/DDBJ whole genome shotgun (WGS) entry which is preliminary data.</text>
</comment>
<dbReference type="Gene3D" id="1.10.10.60">
    <property type="entry name" value="Homeodomain-like"/>
    <property type="match status" value="2"/>
</dbReference>
<feature type="domain" description="Response regulatory" evidence="11">
    <location>
        <begin position="686"/>
        <end position="801"/>
    </location>
</feature>
<dbReference type="PROSITE" id="PS50109">
    <property type="entry name" value="HIS_KIN"/>
    <property type="match status" value="1"/>
</dbReference>
<dbReference type="SUPFAM" id="SSF46689">
    <property type="entry name" value="Homeodomain-like"/>
    <property type="match status" value="2"/>
</dbReference>
<keyword evidence="8" id="KW-1133">Transmembrane helix</keyword>
<dbReference type="SUPFAM" id="SSF47384">
    <property type="entry name" value="Homodimeric domain of signal transducing histidine kinase"/>
    <property type="match status" value="1"/>
</dbReference>
<dbReference type="EMBL" id="JAUJEB010000001">
    <property type="protein sequence ID" value="MDN5212780.1"/>
    <property type="molecule type" value="Genomic_DNA"/>
</dbReference>
<dbReference type="Gene3D" id="3.40.50.2300">
    <property type="match status" value="1"/>
</dbReference>
<dbReference type="SMART" id="SM00388">
    <property type="entry name" value="HisKA"/>
    <property type="match status" value="1"/>
</dbReference>
<keyword evidence="3 6" id="KW-0597">Phosphoprotein</keyword>
<dbReference type="Proteomes" id="UP001172083">
    <property type="component" value="Unassembled WGS sequence"/>
</dbReference>
<keyword evidence="8" id="KW-0812">Transmembrane</keyword>
<evidence type="ECO:0000256" key="1">
    <source>
        <dbReference type="ARBA" id="ARBA00000085"/>
    </source>
</evidence>
<keyword evidence="8" id="KW-0472">Membrane</keyword>
<dbReference type="CDD" id="cd00082">
    <property type="entry name" value="HisKA"/>
    <property type="match status" value="1"/>
</dbReference>
<dbReference type="InterPro" id="IPR036097">
    <property type="entry name" value="HisK_dim/P_sf"/>
</dbReference>
<dbReference type="PROSITE" id="PS01124">
    <property type="entry name" value="HTH_ARAC_FAMILY_2"/>
    <property type="match status" value="1"/>
</dbReference>
<dbReference type="InterPro" id="IPR003594">
    <property type="entry name" value="HATPase_dom"/>
</dbReference>
<dbReference type="SMART" id="SM00028">
    <property type="entry name" value="TPR"/>
    <property type="match status" value="3"/>
</dbReference>
<evidence type="ECO:0000259" key="10">
    <source>
        <dbReference type="PROSITE" id="PS50109"/>
    </source>
</evidence>
<comment type="catalytic activity">
    <reaction evidence="1">
        <text>ATP + protein L-histidine = ADP + protein N-phospho-L-histidine.</text>
        <dbReference type="EC" id="2.7.13.3"/>
    </reaction>
</comment>
<dbReference type="SMART" id="SM00387">
    <property type="entry name" value="HATPase_c"/>
    <property type="match status" value="1"/>
</dbReference>
<dbReference type="Pfam" id="PF00512">
    <property type="entry name" value="HisKA"/>
    <property type="match status" value="1"/>
</dbReference>
<protein>
    <recommendedName>
        <fullName evidence="2">histidine kinase</fullName>
        <ecNumber evidence="2">2.7.13.3</ecNumber>
    </recommendedName>
</protein>
<feature type="transmembrane region" description="Helical" evidence="8">
    <location>
        <begin position="6"/>
        <end position="26"/>
    </location>
</feature>
<reference evidence="12" key="1">
    <citation type="submission" date="2023-06" db="EMBL/GenBank/DDBJ databases">
        <title>Genomic of Agaribacillus aureum.</title>
        <authorList>
            <person name="Wang G."/>
        </authorList>
    </citation>
    <scope>NUCLEOTIDE SEQUENCE</scope>
    <source>
        <strain evidence="12">BMA12</strain>
    </source>
</reference>
<dbReference type="InterPro" id="IPR005467">
    <property type="entry name" value="His_kinase_dom"/>
</dbReference>
<evidence type="ECO:0000313" key="12">
    <source>
        <dbReference type="EMBL" id="MDN5212780.1"/>
    </source>
</evidence>
<name>A0ABT8L7M0_9BACT</name>
<evidence type="ECO:0000256" key="6">
    <source>
        <dbReference type="PROSITE-ProRule" id="PRU00169"/>
    </source>
</evidence>
<dbReference type="Gene3D" id="1.25.40.10">
    <property type="entry name" value="Tetratricopeptide repeat domain"/>
    <property type="match status" value="2"/>
</dbReference>
<dbReference type="PROSITE" id="PS50110">
    <property type="entry name" value="RESPONSE_REGULATORY"/>
    <property type="match status" value="1"/>
</dbReference>
<feature type="domain" description="HTH araC/xylS-type" evidence="9">
    <location>
        <begin position="834"/>
        <end position="933"/>
    </location>
</feature>
<dbReference type="Pfam" id="PF13424">
    <property type="entry name" value="TPR_12"/>
    <property type="match status" value="1"/>
</dbReference>
<organism evidence="12 13">
    <name type="scientific">Agaribacillus aureus</name>
    <dbReference type="NCBI Taxonomy" id="3051825"/>
    <lineage>
        <taxon>Bacteria</taxon>
        <taxon>Pseudomonadati</taxon>
        <taxon>Bacteroidota</taxon>
        <taxon>Cytophagia</taxon>
        <taxon>Cytophagales</taxon>
        <taxon>Splendidivirgaceae</taxon>
        <taxon>Agaribacillus</taxon>
    </lineage>
</organism>
<dbReference type="InterPro" id="IPR009057">
    <property type="entry name" value="Homeodomain-like_sf"/>
</dbReference>
<dbReference type="RefSeq" id="WP_346758097.1">
    <property type="nucleotide sequence ID" value="NZ_JAUJEB010000001.1"/>
</dbReference>
<dbReference type="SMART" id="SM00342">
    <property type="entry name" value="HTH_ARAC"/>
    <property type="match status" value="1"/>
</dbReference>
<keyword evidence="7" id="KW-0802">TPR repeat</keyword>
<evidence type="ECO:0000256" key="7">
    <source>
        <dbReference type="PROSITE-ProRule" id="PRU00339"/>
    </source>
</evidence>
<dbReference type="Pfam" id="PF02518">
    <property type="entry name" value="HATPase_c"/>
    <property type="match status" value="1"/>
</dbReference>
<dbReference type="InterPro" id="IPR001789">
    <property type="entry name" value="Sig_transdc_resp-reg_receiver"/>
</dbReference>
<proteinExistence type="predicted"/>
<dbReference type="SUPFAM" id="SSF55874">
    <property type="entry name" value="ATPase domain of HSP90 chaperone/DNA topoisomerase II/histidine kinase"/>
    <property type="match status" value="1"/>
</dbReference>
<dbReference type="Pfam" id="PF00072">
    <property type="entry name" value="Response_reg"/>
    <property type="match status" value="1"/>
</dbReference>
<sequence length="936" mass="106702">MTLKSVRLILCLILVNVLMFCGFSGFGQGFDHRSDRLDSLLQEVNKPEKDTNRVKAMLKVGFWHLEKGSAQAKTFANKALDLSTELSYFLGMGNSYQLLGHMHRGTQPDSAILYHLEALQNYQAIGHVARSSDTHWNIADIYLELGDFASAKKHILLFSELAESLNNYIYKYRAKNGMGFYYTELGSALQKEDSLQALENFKKAIPFLQEAEHYADSIPNDSELYKTYVYGNLAFVKTAFGEFDEALGYALQMLKTYEYYGYEIYYPKTYTQIADIYLKMGNYQQAITYATQSLEWGKELDDLYAMRELNEILYKAHKAIGDYEAAVRFGQRMFDISRKIFTKEREEQIARAQTKFDTEQIEKENELLKKEAEIAESSIKRQRIYVVLALSLLGLIMVITILVYRNLLNKKCFVKKIQDLEIAKTRWFTNIAHELRTPLTLILGPISQMINRRIPADSMMTELKMVHKNSEHLVSRVNEILDVSRMESGELVLDCQPEDLTVLVRQIMDSFRPMARQKSILLKFSYNTSLMVSIDRSKISAILNNLLSNALKFTPPGGVVSVDLDYDQDQDPNASVHIKIRDTGIGIPAQDLPYIFDRFYQVSHAQRPQSGGSGVGLALAQELARLHGGSISVSSLENHGSVFELSLPKSLITKTDSYSSFQSYVIEHTNEPALKSEKNKTSDKPSILLVEDHPEMRQYIGKLLGNHYEVVEAINGQQALEIIKERTPDLIISDVMMPVMGGLTFAKKLKEDPKYKLTPFIALTAHANERDKLTAYRTGVDDYMVKPFNAEELIVRIQNLLKNTSERKKATHESLAITEIDKQMPLTHEEKLIEELEKMVREHLSESYSISLLATHAAMSESSLNRFLKKITGLTPGQFIRDIRLQEAIFLLESQKYKTISEVVYAVGFEDASSFTRLFKKRFGKCPSTYMESIPK</sequence>
<dbReference type="Pfam" id="PF13181">
    <property type="entry name" value="TPR_8"/>
    <property type="match status" value="1"/>
</dbReference>
<evidence type="ECO:0000256" key="5">
    <source>
        <dbReference type="ARBA" id="ARBA00023163"/>
    </source>
</evidence>
<dbReference type="Gene3D" id="3.30.565.10">
    <property type="entry name" value="Histidine kinase-like ATPase, C-terminal domain"/>
    <property type="match status" value="1"/>
</dbReference>
<dbReference type="InterPro" id="IPR036890">
    <property type="entry name" value="HATPase_C_sf"/>
</dbReference>
<dbReference type="InterPro" id="IPR018060">
    <property type="entry name" value="HTH_AraC"/>
</dbReference>
<dbReference type="Gene3D" id="1.10.287.130">
    <property type="match status" value="1"/>
</dbReference>
<dbReference type="InterPro" id="IPR019734">
    <property type="entry name" value="TPR_rpt"/>
</dbReference>
<evidence type="ECO:0000256" key="8">
    <source>
        <dbReference type="SAM" id="Phobius"/>
    </source>
</evidence>
<dbReference type="InterPro" id="IPR003661">
    <property type="entry name" value="HisK_dim/P_dom"/>
</dbReference>
<dbReference type="SUPFAM" id="SSF48452">
    <property type="entry name" value="TPR-like"/>
    <property type="match status" value="2"/>
</dbReference>
<dbReference type="InterPro" id="IPR011990">
    <property type="entry name" value="TPR-like_helical_dom_sf"/>
</dbReference>
<keyword evidence="5" id="KW-0804">Transcription</keyword>
<accession>A0ABT8L7M0</accession>
<dbReference type="SUPFAM" id="SSF52172">
    <property type="entry name" value="CheY-like"/>
    <property type="match status" value="1"/>
</dbReference>